<feature type="region of interest" description="Disordered" evidence="1">
    <location>
        <begin position="120"/>
        <end position="147"/>
    </location>
</feature>
<name>A0ABP0CP33_9PEZI</name>
<accession>A0ABP0CP33</accession>
<dbReference type="PANTHER" id="PTHR43546">
    <property type="entry name" value="UPF0173 METAL-DEPENDENT HYDROLASE MJ1163-RELATED"/>
    <property type="match status" value="1"/>
</dbReference>
<evidence type="ECO:0000259" key="2">
    <source>
        <dbReference type="Pfam" id="PF00753"/>
    </source>
</evidence>
<evidence type="ECO:0000313" key="3">
    <source>
        <dbReference type="EMBL" id="CAK7233131.1"/>
    </source>
</evidence>
<gene>
    <name evidence="3" type="ORF">SEUCBS140593_008499</name>
</gene>
<comment type="caution">
    <text evidence="3">The sequence shown here is derived from an EMBL/GenBank/DDBJ whole genome shotgun (WGS) entry which is preliminary data.</text>
</comment>
<dbReference type="Gene3D" id="3.60.15.10">
    <property type="entry name" value="Ribonuclease Z/Hydroxyacylglutathione hydrolase-like"/>
    <property type="match status" value="1"/>
</dbReference>
<reference evidence="3 4" key="1">
    <citation type="submission" date="2024-01" db="EMBL/GenBank/DDBJ databases">
        <authorList>
            <person name="Allen C."/>
            <person name="Tagirdzhanova G."/>
        </authorList>
    </citation>
    <scope>NUCLEOTIDE SEQUENCE [LARGE SCALE GENOMIC DNA]</scope>
</reference>
<keyword evidence="4" id="KW-1185">Reference proteome</keyword>
<dbReference type="Proteomes" id="UP001642482">
    <property type="component" value="Unassembled WGS sequence"/>
</dbReference>
<evidence type="ECO:0000256" key="1">
    <source>
        <dbReference type="SAM" id="MobiDB-lite"/>
    </source>
</evidence>
<dbReference type="InterPro" id="IPR036866">
    <property type="entry name" value="RibonucZ/Hydroxyglut_hydro"/>
</dbReference>
<dbReference type="PANTHER" id="PTHR43546:SF3">
    <property type="entry name" value="UPF0173 METAL-DEPENDENT HYDROLASE MJ1163"/>
    <property type="match status" value="1"/>
</dbReference>
<feature type="compositionally biased region" description="Pro residues" evidence="1">
    <location>
        <begin position="128"/>
        <end position="147"/>
    </location>
</feature>
<feature type="domain" description="Metallo-beta-lactamase" evidence="2">
    <location>
        <begin position="56"/>
        <end position="101"/>
    </location>
</feature>
<sequence length="360" mass="39275">MAEPNTITDVFDAATLEWFGATTFRLRVNGLTLFLDSWLERPSTIPTYLKIDEVTECDYIFISHAHFDHLPGANKLALQTGATIVGNGEAITVMRAAGVPEAQLIAVSGGERIPLFTAEARKKAAAQPPSPPGPPAPGSRPPGPPLPYNSEAVMSVQVWPSLHCLMVPGEHPEFIDTATSYIEGGDDEENKYACTIDITRALTYGLGALAKLDPPPTKMPDDLKVFLSYLKDSDTNRFSYFDGGQLMYNFLIGEKTLLWSGHLGGYSGILQNLEPKPDVAILGIAGRANLDGRPWQGSAAEFAVQQVKWLGEPTTVIWCLHDRGPLKPYYIDTKAATEAVQRETASKVIDLECKVAFNLW</sequence>
<proteinExistence type="predicted"/>
<protein>
    <recommendedName>
        <fullName evidence="2">Metallo-beta-lactamase domain-containing protein</fullName>
    </recommendedName>
</protein>
<dbReference type="InterPro" id="IPR001279">
    <property type="entry name" value="Metallo-B-lactamas"/>
</dbReference>
<organism evidence="3 4">
    <name type="scientific">Sporothrix eucalyptigena</name>
    <dbReference type="NCBI Taxonomy" id="1812306"/>
    <lineage>
        <taxon>Eukaryota</taxon>
        <taxon>Fungi</taxon>
        <taxon>Dikarya</taxon>
        <taxon>Ascomycota</taxon>
        <taxon>Pezizomycotina</taxon>
        <taxon>Sordariomycetes</taxon>
        <taxon>Sordariomycetidae</taxon>
        <taxon>Ophiostomatales</taxon>
        <taxon>Ophiostomataceae</taxon>
        <taxon>Sporothrix</taxon>
    </lineage>
</organism>
<dbReference type="Pfam" id="PF00753">
    <property type="entry name" value="Lactamase_B"/>
    <property type="match status" value="1"/>
</dbReference>
<dbReference type="InterPro" id="IPR050114">
    <property type="entry name" value="UPF0173_UPF0282_UlaG_hydrolase"/>
</dbReference>
<dbReference type="EMBL" id="CAWUHD010000119">
    <property type="protein sequence ID" value="CAK7233131.1"/>
    <property type="molecule type" value="Genomic_DNA"/>
</dbReference>
<evidence type="ECO:0000313" key="4">
    <source>
        <dbReference type="Proteomes" id="UP001642482"/>
    </source>
</evidence>
<dbReference type="SUPFAM" id="SSF56281">
    <property type="entry name" value="Metallo-hydrolase/oxidoreductase"/>
    <property type="match status" value="1"/>
</dbReference>